<feature type="compositionally biased region" description="Polar residues" evidence="1">
    <location>
        <begin position="176"/>
        <end position="196"/>
    </location>
</feature>
<feature type="compositionally biased region" description="Low complexity" evidence="1">
    <location>
        <begin position="137"/>
        <end position="155"/>
    </location>
</feature>
<accession>A0ABR8URC8</accession>
<sequence length="654" mass="68659">MTENLPDPEHPENLLTRRGRRAARLAAQTEDQAPGEDGTRTDAAAANAAERPETIPAGHAGGRTAPDSTAHDSSARDGAPDTTTGDEDGAAAALPAATGRRSRVILEPAEAEPLRELREWTQAPAVVQETRGETEPGSQAAQAGAGRAVAGSASRTTESDTNISTEHHTPAEDTDSAQTSGGEPLTEQDSGQQPGEQDQVPAPETRTNIWDGPEPATAGMSRIPLLSDLPASAFPAVLPQPPADPPLTSGELPLIENPPSGEGLRLDAGSGDDTTLDGGAPVAGAETPVHGVEAPAEGGEPPAKGGEAPTEAGSGRSMTGVPALPPVPAEMPSDLRERTRLAVRGEPNDVRRATFLDTGTAKIPAARGFRGFLASMGLRIAPSAKELAERRDIRMVSQHWPGPRTISVVNGKGGANKTPTTVMLAALFARNGGGPVLAWDNNETRGTLGWRTEQAQHDSTVMDLLPETGLLLSPEAQSAMLARFVHHQTDDKYDVLRSNPNVLASEQKVTRADFDVLHEVASKYFRLNIVDSGNDESAERWLRMIDHTDQLVIATTTVEEHAEAGALLLEALQERGGRSAELARGAVVIVSQADRNGTEAQARRVAEAFKVLARAAVTIPYDPALVKGQIRYASLRPATQRAWLKAAAAVAGGL</sequence>
<dbReference type="SUPFAM" id="SSF52540">
    <property type="entry name" value="P-loop containing nucleoside triphosphate hydrolases"/>
    <property type="match status" value="1"/>
</dbReference>
<protein>
    <recommendedName>
        <fullName evidence="4">ATPase</fullName>
    </recommendedName>
</protein>
<comment type="caution">
    <text evidence="2">The sequence shown here is derived from an EMBL/GenBank/DDBJ whole genome shotgun (WGS) entry which is preliminary data.</text>
</comment>
<gene>
    <name evidence="2" type="ORF">H9639_07255</name>
</gene>
<evidence type="ECO:0000256" key="1">
    <source>
        <dbReference type="SAM" id="MobiDB-lite"/>
    </source>
</evidence>
<keyword evidence="3" id="KW-1185">Reference proteome</keyword>
<dbReference type="RefSeq" id="WP_191807465.1">
    <property type="nucleotide sequence ID" value="NZ_JACSQD010000003.1"/>
</dbReference>
<dbReference type="EMBL" id="JACSQD010000003">
    <property type="protein sequence ID" value="MBD7995088.1"/>
    <property type="molecule type" value="Genomic_DNA"/>
</dbReference>
<dbReference type="Proteomes" id="UP000609874">
    <property type="component" value="Unassembled WGS sequence"/>
</dbReference>
<proteinExistence type="predicted"/>
<feature type="region of interest" description="Disordered" evidence="1">
    <location>
        <begin position="1"/>
        <end position="334"/>
    </location>
</feature>
<evidence type="ECO:0000313" key="2">
    <source>
        <dbReference type="EMBL" id="MBD7995088.1"/>
    </source>
</evidence>
<dbReference type="Gene3D" id="3.40.50.300">
    <property type="entry name" value="P-loop containing nucleotide triphosphate hydrolases"/>
    <property type="match status" value="1"/>
</dbReference>
<dbReference type="PANTHER" id="PTHR43384:SF14">
    <property type="entry name" value="ESX-1 SECRETION-ASSOCIATED PROTEIN ESPI"/>
    <property type="match status" value="1"/>
</dbReference>
<feature type="compositionally biased region" description="Basic and acidic residues" evidence="1">
    <location>
        <begin position="69"/>
        <end position="79"/>
    </location>
</feature>
<feature type="compositionally biased region" description="Low complexity" evidence="1">
    <location>
        <begin position="293"/>
        <end position="313"/>
    </location>
</feature>
<name>A0ABR8URC8_9MICC</name>
<dbReference type="InterPro" id="IPR027417">
    <property type="entry name" value="P-loop_NTPase"/>
</dbReference>
<dbReference type="InterPro" id="IPR050625">
    <property type="entry name" value="ParA/MinD_ATPase"/>
</dbReference>
<organism evidence="2 3">
    <name type="scientific">Arthrobacter gallicola</name>
    <dbReference type="NCBI Taxonomy" id="2762225"/>
    <lineage>
        <taxon>Bacteria</taxon>
        <taxon>Bacillati</taxon>
        <taxon>Actinomycetota</taxon>
        <taxon>Actinomycetes</taxon>
        <taxon>Micrococcales</taxon>
        <taxon>Micrococcaceae</taxon>
        <taxon>Arthrobacter</taxon>
    </lineage>
</organism>
<reference evidence="2 3" key="1">
    <citation type="submission" date="2020-08" db="EMBL/GenBank/DDBJ databases">
        <title>A Genomic Blueprint of the Chicken Gut Microbiome.</title>
        <authorList>
            <person name="Gilroy R."/>
            <person name="Ravi A."/>
            <person name="Getino M."/>
            <person name="Pursley I."/>
            <person name="Horton D.L."/>
            <person name="Alikhan N.-F."/>
            <person name="Baker D."/>
            <person name="Gharbi K."/>
            <person name="Hall N."/>
            <person name="Watson M."/>
            <person name="Adriaenssens E.M."/>
            <person name="Foster-Nyarko E."/>
            <person name="Jarju S."/>
            <person name="Secka A."/>
            <person name="Antonio M."/>
            <person name="Oren A."/>
            <person name="Chaudhuri R."/>
            <person name="La Ragione R.M."/>
            <person name="Hildebrand F."/>
            <person name="Pallen M.J."/>
        </authorList>
    </citation>
    <scope>NUCLEOTIDE SEQUENCE [LARGE SCALE GENOMIC DNA]</scope>
    <source>
        <strain evidence="2 3">Sa2CUA1</strain>
    </source>
</reference>
<evidence type="ECO:0000313" key="3">
    <source>
        <dbReference type="Proteomes" id="UP000609874"/>
    </source>
</evidence>
<dbReference type="PANTHER" id="PTHR43384">
    <property type="entry name" value="SEPTUM SITE-DETERMINING PROTEIN MIND HOMOLOG, CHLOROPLASTIC-RELATED"/>
    <property type="match status" value="1"/>
</dbReference>
<evidence type="ECO:0008006" key="4">
    <source>
        <dbReference type="Google" id="ProtNLM"/>
    </source>
</evidence>